<dbReference type="PROSITE" id="PS51904">
    <property type="entry name" value="GLYCOSYL_HYDROL_F25_2"/>
    <property type="match status" value="1"/>
</dbReference>
<dbReference type="SUPFAM" id="SSF69360">
    <property type="entry name" value="Cell wall binding repeat"/>
    <property type="match status" value="1"/>
</dbReference>
<dbReference type="Pfam" id="PF01183">
    <property type="entry name" value="Glyco_hydro_25"/>
    <property type="match status" value="1"/>
</dbReference>
<protein>
    <recommendedName>
        <fullName evidence="7">Glycoside hydrolase</fullName>
    </recommendedName>
</protein>
<dbReference type="GO" id="GO:0009253">
    <property type="term" value="P:peptidoglycan catabolic process"/>
    <property type="evidence" value="ECO:0007669"/>
    <property type="project" value="InterPro"/>
</dbReference>
<dbReference type="CDD" id="cd06414">
    <property type="entry name" value="GH25_LytC-like"/>
    <property type="match status" value="1"/>
</dbReference>
<evidence type="ECO:0000256" key="4">
    <source>
        <dbReference type="ARBA" id="ARBA00023295"/>
    </source>
</evidence>
<comment type="caution">
    <text evidence="5">The sequence shown here is derived from an EMBL/GenBank/DDBJ whole genome shotgun (WGS) entry which is preliminary data.</text>
</comment>
<evidence type="ECO:0000256" key="1">
    <source>
        <dbReference type="ARBA" id="ARBA00010646"/>
    </source>
</evidence>
<keyword evidence="4" id="KW-0326">Glycosidase</keyword>
<dbReference type="Gene3D" id="3.20.20.80">
    <property type="entry name" value="Glycosidases"/>
    <property type="match status" value="1"/>
</dbReference>
<evidence type="ECO:0008006" key="7">
    <source>
        <dbReference type="Google" id="ProtNLM"/>
    </source>
</evidence>
<evidence type="ECO:0000313" key="5">
    <source>
        <dbReference type="EMBL" id="HIS75222.1"/>
    </source>
</evidence>
<evidence type="ECO:0000256" key="2">
    <source>
        <dbReference type="ARBA" id="ARBA00022737"/>
    </source>
</evidence>
<dbReference type="Proteomes" id="UP000824002">
    <property type="component" value="Unassembled WGS sequence"/>
</dbReference>
<gene>
    <name evidence="5" type="ORF">IAB51_00270</name>
</gene>
<accession>A0A9D1FKN0</accession>
<reference evidence="5" key="1">
    <citation type="submission" date="2020-10" db="EMBL/GenBank/DDBJ databases">
        <authorList>
            <person name="Gilroy R."/>
        </authorList>
    </citation>
    <scope>NUCLEOTIDE SEQUENCE</scope>
    <source>
        <strain evidence="5">CHK199-13235</strain>
    </source>
</reference>
<dbReference type="AlphaFoldDB" id="A0A9D1FKN0"/>
<evidence type="ECO:0000256" key="3">
    <source>
        <dbReference type="ARBA" id="ARBA00022801"/>
    </source>
</evidence>
<dbReference type="Gene3D" id="2.10.270.10">
    <property type="entry name" value="Cholin Binding"/>
    <property type="match status" value="1"/>
</dbReference>
<proteinExistence type="inferred from homology"/>
<dbReference type="PANTHER" id="PTHR34135">
    <property type="entry name" value="LYSOZYME"/>
    <property type="match status" value="1"/>
</dbReference>
<dbReference type="Pfam" id="PF19127">
    <property type="entry name" value="Choline_bind_3"/>
    <property type="match status" value="1"/>
</dbReference>
<sequence length="277" mass="31292">MKGIDVSKHQGKIDWQKVKAADIEFAIVRAGYGMYANQMDPQFAANMEGAKAAGIPVGVYWYSYAQSGAEAKKEAAVCLEIIKPYREQILLPVFFDQEYEPGIKAQSKAVRTEMCRAFLEAVQSAGYRPGLYCSYDWYQNWVDRGKLAEYPVWIAHYADKCGYTGQNLIAWQYSSKGQIPGISGAVDLNLGYQGLFPGEKSGWQWENPDWRYYEQGNPVKNAWRKIQGLWYRFDKEGKMLTGFQKVDGQLYYLNDATRSNIPKGACIITNGSGAVQI</sequence>
<dbReference type="InterPro" id="IPR018337">
    <property type="entry name" value="Cell_wall/Cho-bd_repeat"/>
</dbReference>
<dbReference type="PANTHER" id="PTHR34135:SF2">
    <property type="entry name" value="LYSOZYME"/>
    <property type="match status" value="1"/>
</dbReference>
<comment type="similarity">
    <text evidence="1">Belongs to the glycosyl hydrolase 25 family.</text>
</comment>
<dbReference type="GO" id="GO:0016998">
    <property type="term" value="P:cell wall macromolecule catabolic process"/>
    <property type="evidence" value="ECO:0007669"/>
    <property type="project" value="InterPro"/>
</dbReference>
<reference evidence="5" key="2">
    <citation type="journal article" date="2021" name="PeerJ">
        <title>Extensive microbial diversity within the chicken gut microbiome revealed by metagenomics and culture.</title>
        <authorList>
            <person name="Gilroy R."/>
            <person name="Ravi A."/>
            <person name="Getino M."/>
            <person name="Pursley I."/>
            <person name="Horton D.L."/>
            <person name="Alikhan N.F."/>
            <person name="Baker D."/>
            <person name="Gharbi K."/>
            <person name="Hall N."/>
            <person name="Watson M."/>
            <person name="Adriaenssens E.M."/>
            <person name="Foster-Nyarko E."/>
            <person name="Jarju S."/>
            <person name="Secka A."/>
            <person name="Antonio M."/>
            <person name="Oren A."/>
            <person name="Chaudhuri R.R."/>
            <person name="La Ragione R."/>
            <person name="Hildebrand F."/>
            <person name="Pallen M.J."/>
        </authorList>
    </citation>
    <scope>NUCLEOTIDE SEQUENCE</scope>
    <source>
        <strain evidence="5">CHK199-13235</strain>
    </source>
</reference>
<evidence type="ECO:0000313" key="6">
    <source>
        <dbReference type="Proteomes" id="UP000824002"/>
    </source>
</evidence>
<name>A0A9D1FKN0_9FIRM</name>
<dbReference type="GO" id="GO:0003796">
    <property type="term" value="F:lysozyme activity"/>
    <property type="evidence" value="ECO:0007669"/>
    <property type="project" value="InterPro"/>
</dbReference>
<dbReference type="InterPro" id="IPR002053">
    <property type="entry name" value="Glyco_hydro_25"/>
</dbReference>
<organism evidence="5 6">
    <name type="scientific">Candidatus Merdivicinus excrementipullorum</name>
    <dbReference type="NCBI Taxonomy" id="2840867"/>
    <lineage>
        <taxon>Bacteria</taxon>
        <taxon>Bacillati</taxon>
        <taxon>Bacillota</taxon>
        <taxon>Clostridia</taxon>
        <taxon>Eubacteriales</taxon>
        <taxon>Oscillospiraceae</taxon>
        <taxon>Oscillospiraceae incertae sedis</taxon>
        <taxon>Candidatus Merdivicinus</taxon>
    </lineage>
</organism>
<dbReference type="EMBL" id="DVJP01000003">
    <property type="protein sequence ID" value="HIS75222.1"/>
    <property type="molecule type" value="Genomic_DNA"/>
</dbReference>
<keyword evidence="3" id="KW-0378">Hydrolase</keyword>
<dbReference type="InterPro" id="IPR017853">
    <property type="entry name" value="GH"/>
</dbReference>
<dbReference type="SUPFAM" id="SSF51445">
    <property type="entry name" value="(Trans)glycosidases"/>
    <property type="match status" value="1"/>
</dbReference>
<keyword evidence="2" id="KW-0677">Repeat</keyword>
<dbReference type="SMART" id="SM00641">
    <property type="entry name" value="Glyco_25"/>
    <property type="match status" value="1"/>
</dbReference>
<dbReference type="InterPro" id="IPR018077">
    <property type="entry name" value="Glyco_hydro_fam25_subgr"/>
</dbReference>
<dbReference type="GO" id="GO:0016052">
    <property type="term" value="P:carbohydrate catabolic process"/>
    <property type="evidence" value="ECO:0007669"/>
    <property type="project" value="TreeGrafter"/>
</dbReference>